<feature type="domain" description="Enolase C-terminal TIM barrel" evidence="12">
    <location>
        <begin position="140"/>
        <end position="428"/>
    </location>
</feature>
<dbReference type="NCBIfam" id="TIGR01060">
    <property type="entry name" value="eno"/>
    <property type="match status" value="1"/>
</dbReference>
<evidence type="ECO:0000256" key="2">
    <source>
        <dbReference type="ARBA" id="ARBA00009604"/>
    </source>
</evidence>
<evidence type="ECO:0000256" key="6">
    <source>
        <dbReference type="ARBA" id="ARBA00022842"/>
    </source>
</evidence>
<evidence type="ECO:0000256" key="1">
    <source>
        <dbReference type="ARBA" id="ARBA00005031"/>
    </source>
</evidence>
<gene>
    <name evidence="10 14" type="primary">eno</name>
    <name evidence="14" type="ORF">ACFFIC_21965</name>
</gene>
<comment type="pathway">
    <text evidence="1 10">Carbohydrate degradation; glycolysis; pyruvate from D-glyceraldehyde 3-phosphate: step 4/5.</text>
</comment>
<evidence type="ECO:0000256" key="11">
    <source>
        <dbReference type="SAM" id="MobiDB-lite"/>
    </source>
</evidence>
<feature type="binding site" evidence="10">
    <location>
        <position position="369"/>
    </location>
    <ligand>
        <name>(2R)-2-phosphoglycerate</name>
        <dbReference type="ChEBI" id="CHEBI:58289"/>
    </ligand>
</feature>
<dbReference type="RefSeq" id="WP_377054347.1">
    <property type="nucleotide sequence ID" value="NZ_JBHLVZ010000081.1"/>
</dbReference>
<feature type="binding site" evidence="10">
    <location>
        <position position="164"/>
    </location>
    <ligand>
        <name>(2R)-2-phosphoglycerate</name>
        <dbReference type="ChEBI" id="CHEBI:58289"/>
    </ligand>
</feature>
<evidence type="ECO:0000256" key="10">
    <source>
        <dbReference type="HAMAP-Rule" id="MF_00318"/>
    </source>
</evidence>
<dbReference type="InterPro" id="IPR029017">
    <property type="entry name" value="Enolase-like_N"/>
</dbReference>
<dbReference type="Gene3D" id="3.20.20.120">
    <property type="entry name" value="Enolase-like C-terminal domain"/>
    <property type="match status" value="1"/>
</dbReference>
<dbReference type="SUPFAM" id="SSF51604">
    <property type="entry name" value="Enolase C-terminal domain-like"/>
    <property type="match status" value="1"/>
</dbReference>
<dbReference type="PANTHER" id="PTHR11902">
    <property type="entry name" value="ENOLASE"/>
    <property type="match status" value="1"/>
</dbReference>
<feature type="binding site" evidence="10">
    <location>
        <position position="243"/>
    </location>
    <ligand>
        <name>Mg(2+)</name>
        <dbReference type="ChEBI" id="CHEBI:18420"/>
    </ligand>
</feature>
<dbReference type="PIRSF" id="PIRSF001400">
    <property type="entry name" value="Enolase"/>
    <property type="match status" value="1"/>
</dbReference>
<keyword evidence="10" id="KW-0963">Cytoplasm</keyword>
<dbReference type="Gene3D" id="3.30.390.10">
    <property type="entry name" value="Enolase-like, N-terminal domain"/>
    <property type="match status" value="1"/>
</dbReference>
<feature type="active site" description="Proton donor" evidence="10">
    <location>
        <position position="206"/>
    </location>
</feature>
<dbReference type="InterPro" id="IPR000941">
    <property type="entry name" value="Enolase"/>
</dbReference>
<comment type="subcellular location">
    <subcellularLocation>
        <location evidence="10">Cytoplasm</location>
    </subcellularLocation>
    <subcellularLocation>
        <location evidence="10">Secreted</location>
    </subcellularLocation>
    <subcellularLocation>
        <location evidence="10">Cell surface</location>
    </subcellularLocation>
    <text evidence="10">Fractions of enolase are present in both the cytoplasm and on the cell surface.</text>
</comment>
<keyword evidence="7 10" id="KW-0324">Glycolysis</keyword>
<feature type="domain" description="Enolase N-terminal" evidence="13">
    <location>
        <begin position="5"/>
        <end position="135"/>
    </location>
</feature>
<feature type="binding site" evidence="10">
    <location>
        <position position="315"/>
    </location>
    <ligand>
        <name>Mg(2+)</name>
        <dbReference type="ChEBI" id="CHEBI:18420"/>
    </ligand>
</feature>
<evidence type="ECO:0000313" key="15">
    <source>
        <dbReference type="Proteomes" id="UP001589789"/>
    </source>
</evidence>
<organism evidence="14 15">
    <name type="scientific">Muricoccus vinaceus</name>
    <dbReference type="NCBI Taxonomy" id="424704"/>
    <lineage>
        <taxon>Bacteria</taxon>
        <taxon>Pseudomonadati</taxon>
        <taxon>Pseudomonadota</taxon>
        <taxon>Alphaproteobacteria</taxon>
        <taxon>Acetobacterales</taxon>
        <taxon>Roseomonadaceae</taxon>
        <taxon>Muricoccus</taxon>
    </lineage>
</organism>
<comment type="caution">
    <text evidence="14">The sequence shown here is derived from an EMBL/GenBank/DDBJ whole genome shotgun (WGS) entry which is preliminary data.</text>
</comment>
<evidence type="ECO:0000259" key="13">
    <source>
        <dbReference type="SMART" id="SM01193"/>
    </source>
</evidence>
<dbReference type="EC" id="4.2.1.11" evidence="3 10"/>
<evidence type="ECO:0000256" key="3">
    <source>
        <dbReference type="ARBA" id="ARBA00012058"/>
    </source>
</evidence>
<feature type="binding site" evidence="10">
    <location>
        <position position="340"/>
    </location>
    <ligand>
        <name>(2R)-2-phosphoglycerate</name>
        <dbReference type="ChEBI" id="CHEBI:58289"/>
    </ligand>
</feature>
<keyword evidence="8 10" id="KW-0456">Lyase</keyword>
<keyword evidence="6 10" id="KW-0460">Magnesium</keyword>
<comment type="catalytic activity">
    <reaction evidence="10">
        <text>(2R)-2-phosphoglycerate = phosphoenolpyruvate + H2O</text>
        <dbReference type="Rhea" id="RHEA:10164"/>
        <dbReference type="ChEBI" id="CHEBI:15377"/>
        <dbReference type="ChEBI" id="CHEBI:58289"/>
        <dbReference type="ChEBI" id="CHEBI:58702"/>
        <dbReference type="EC" id="4.2.1.11"/>
    </reaction>
</comment>
<dbReference type="InterPro" id="IPR020810">
    <property type="entry name" value="Enolase_C"/>
</dbReference>
<dbReference type="PROSITE" id="PS00164">
    <property type="entry name" value="ENOLASE"/>
    <property type="match status" value="1"/>
</dbReference>
<dbReference type="InterPro" id="IPR020811">
    <property type="entry name" value="Enolase_N"/>
</dbReference>
<dbReference type="SUPFAM" id="SSF54826">
    <property type="entry name" value="Enolase N-terminal domain-like"/>
    <property type="match status" value="1"/>
</dbReference>
<comment type="function">
    <text evidence="9 10">Catalyzes the reversible conversion of 2-phosphoglycerate (2-PG) into phosphoenolpyruvate (PEP). It is essential for the degradation of carbohydrates via glycolysis.</text>
</comment>
<evidence type="ECO:0000256" key="8">
    <source>
        <dbReference type="ARBA" id="ARBA00023239"/>
    </source>
</evidence>
<dbReference type="SFLD" id="SFLDG00178">
    <property type="entry name" value="enolase"/>
    <property type="match status" value="1"/>
</dbReference>
<dbReference type="Pfam" id="PF00113">
    <property type="entry name" value="Enolase_C"/>
    <property type="match status" value="1"/>
</dbReference>
<name>A0ABV6IXF6_9PROT</name>
<accession>A0ABV6IXF6</accession>
<dbReference type="HAMAP" id="MF_00318">
    <property type="entry name" value="Enolase"/>
    <property type="match status" value="1"/>
</dbReference>
<feature type="binding site" evidence="10">
    <location>
        <position position="391"/>
    </location>
    <ligand>
        <name>(2R)-2-phosphoglycerate</name>
        <dbReference type="ChEBI" id="CHEBI:58289"/>
    </ligand>
</feature>
<proteinExistence type="inferred from homology"/>
<dbReference type="GO" id="GO:0004634">
    <property type="term" value="F:phosphopyruvate hydratase activity"/>
    <property type="evidence" value="ECO:0007669"/>
    <property type="project" value="UniProtKB-EC"/>
</dbReference>
<keyword evidence="5 10" id="KW-0964">Secreted</keyword>
<sequence length="453" mass="47270">MRACITHVDAMEILDSRGNPTVRVQIALEDGTTADASVPSGASTGEHEAVELRDTEPARYGGKGVQRAVANVVETIAPVLMGRDPAQQAEIDRLLIDLDGTPGKSRLGANAILGVSMAVARAAAQAFRLPLYAYLGGPGARRLPVPMINVINGGKHADNALDFQEFMLVPHGAPSFREALRYGAETYHALKAVLKRRGLSTAVGDEGGFAPDLSDNEAACALIVEAIEAAGLKPGAQVAIALDPAASSFGTASGGYDLAKSGGGHKSSQEMTALYQHWITAYPIVSLEDGLGENDWAGFATQTAALGDRVQIVGDDLYVTNTAFIARGITERATNAVLIKPNQIGTVTETMEAVALCREAGWRFVVSHRSGETEDSFIADLAVALGGGQIKTGAPCRGERVAKYNRLLEIERELGPDAVYASPFGASRTAPPRTAPGAAPSSGQVCPGDGEGR</sequence>
<evidence type="ECO:0000256" key="7">
    <source>
        <dbReference type="ARBA" id="ARBA00023152"/>
    </source>
</evidence>
<dbReference type="SMART" id="SM01193">
    <property type="entry name" value="Enolase_N"/>
    <property type="match status" value="1"/>
</dbReference>
<protein>
    <recommendedName>
        <fullName evidence="4 10">Enolase</fullName>
        <ecNumber evidence="3 10">4.2.1.11</ecNumber>
    </recommendedName>
    <alternativeName>
        <fullName evidence="10">2-phospho-D-glycerate hydro-lyase</fullName>
    </alternativeName>
    <alternativeName>
        <fullName evidence="10">2-phosphoglycerate dehydratase</fullName>
    </alternativeName>
</protein>
<dbReference type="SFLD" id="SFLDF00002">
    <property type="entry name" value="enolase"/>
    <property type="match status" value="1"/>
</dbReference>
<dbReference type="Proteomes" id="UP001589789">
    <property type="component" value="Unassembled WGS sequence"/>
</dbReference>
<feature type="region of interest" description="Disordered" evidence="11">
    <location>
        <begin position="420"/>
        <end position="453"/>
    </location>
</feature>
<keyword evidence="15" id="KW-1185">Reference proteome</keyword>
<feature type="compositionally biased region" description="Low complexity" evidence="11">
    <location>
        <begin position="425"/>
        <end position="443"/>
    </location>
</feature>
<dbReference type="EMBL" id="JBHLVZ010000081">
    <property type="protein sequence ID" value="MFC0388181.1"/>
    <property type="molecule type" value="Genomic_DNA"/>
</dbReference>
<reference evidence="14 15" key="1">
    <citation type="submission" date="2024-09" db="EMBL/GenBank/DDBJ databases">
        <authorList>
            <person name="Sun Q."/>
            <person name="Mori K."/>
        </authorList>
    </citation>
    <scope>NUCLEOTIDE SEQUENCE [LARGE SCALE GENOMIC DNA]</scope>
    <source>
        <strain evidence="14 15">CCM 7468</strain>
    </source>
</reference>
<feature type="binding site" evidence="10">
    <location>
        <position position="370"/>
    </location>
    <ligand>
        <name>(2R)-2-phosphoglycerate</name>
        <dbReference type="ChEBI" id="CHEBI:58289"/>
    </ligand>
</feature>
<dbReference type="SFLD" id="SFLDS00001">
    <property type="entry name" value="Enolase"/>
    <property type="match status" value="1"/>
</dbReference>
<dbReference type="SMART" id="SM01192">
    <property type="entry name" value="Enolase_C"/>
    <property type="match status" value="1"/>
</dbReference>
<dbReference type="CDD" id="cd03313">
    <property type="entry name" value="enolase"/>
    <property type="match status" value="1"/>
</dbReference>
<evidence type="ECO:0000313" key="14">
    <source>
        <dbReference type="EMBL" id="MFC0388181.1"/>
    </source>
</evidence>
<feature type="binding site" evidence="10">
    <location>
        <position position="288"/>
    </location>
    <ligand>
        <name>Mg(2+)</name>
        <dbReference type="ChEBI" id="CHEBI:18420"/>
    </ligand>
</feature>
<evidence type="ECO:0000256" key="5">
    <source>
        <dbReference type="ARBA" id="ARBA00022525"/>
    </source>
</evidence>
<feature type="active site" description="Proton acceptor" evidence="10">
    <location>
        <position position="340"/>
    </location>
</feature>
<dbReference type="PANTHER" id="PTHR11902:SF1">
    <property type="entry name" value="ENOLASE"/>
    <property type="match status" value="1"/>
</dbReference>
<comment type="cofactor">
    <cofactor evidence="10">
        <name>Mg(2+)</name>
        <dbReference type="ChEBI" id="CHEBI:18420"/>
    </cofactor>
    <text evidence="10">Binds a second Mg(2+) ion via substrate during catalysis.</text>
</comment>
<evidence type="ECO:0000256" key="4">
    <source>
        <dbReference type="ARBA" id="ARBA00017068"/>
    </source>
</evidence>
<dbReference type="Pfam" id="PF03952">
    <property type="entry name" value="Enolase_N"/>
    <property type="match status" value="1"/>
</dbReference>
<evidence type="ECO:0000256" key="9">
    <source>
        <dbReference type="ARBA" id="ARBA00045763"/>
    </source>
</evidence>
<dbReference type="PRINTS" id="PR00148">
    <property type="entry name" value="ENOLASE"/>
</dbReference>
<evidence type="ECO:0000259" key="12">
    <source>
        <dbReference type="SMART" id="SM01192"/>
    </source>
</evidence>
<dbReference type="InterPro" id="IPR036849">
    <property type="entry name" value="Enolase-like_C_sf"/>
</dbReference>
<comment type="similarity">
    <text evidence="2 10">Belongs to the enolase family.</text>
</comment>
<dbReference type="InterPro" id="IPR020809">
    <property type="entry name" value="Enolase_CS"/>
</dbReference>
<keyword evidence="10" id="KW-0479">Metal-binding</keyword>